<evidence type="ECO:0000256" key="3">
    <source>
        <dbReference type="ARBA" id="ARBA00022606"/>
    </source>
</evidence>
<dbReference type="STRING" id="7217.B3LX18"/>
<feature type="transmembrane region" description="Helical" evidence="10">
    <location>
        <begin position="260"/>
        <end position="283"/>
    </location>
</feature>
<proteinExistence type="predicted"/>
<feature type="transmembrane region" description="Helical" evidence="10">
    <location>
        <begin position="80"/>
        <end position="101"/>
    </location>
</feature>
<keyword evidence="8" id="KW-0675">Receptor</keyword>
<name>B3LX18_DROAN</name>
<dbReference type="AlphaFoldDB" id="B3LX18"/>
<reference evidence="11 12" key="1">
    <citation type="journal article" date="2007" name="Nature">
        <title>Evolution of genes and genomes on the Drosophila phylogeny.</title>
        <authorList>
            <consortium name="Drosophila 12 Genomes Consortium"/>
            <person name="Clark A.G."/>
            <person name="Eisen M.B."/>
            <person name="Smith D.R."/>
            <person name="Bergman C.M."/>
            <person name="Oliver B."/>
            <person name="Markow T.A."/>
            <person name="Kaufman T.C."/>
            <person name="Kellis M."/>
            <person name="Gelbart W."/>
            <person name="Iyer V.N."/>
            <person name="Pollard D.A."/>
            <person name="Sackton T.B."/>
            <person name="Larracuente A.M."/>
            <person name="Singh N.D."/>
            <person name="Abad J.P."/>
            <person name="Abt D.N."/>
            <person name="Adryan B."/>
            <person name="Aguade M."/>
            <person name="Akashi H."/>
            <person name="Anderson W.W."/>
            <person name="Aquadro C.F."/>
            <person name="Ardell D.H."/>
            <person name="Arguello R."/>
            <person name="Artieri C.G."/>
            <person name="Barbash D.A."/>
            <person name="Barker D."/>
            <person name="Barsanti P."/>
            <person name="Batterham P."/>
            <person name="Batzoglou S."/>
            <person name="Begun D."/>
            <person name="Bhutkar A."/>
            <person name="Blanco E."/>
            <person name="Bosak S.A."/>
            <person name="Bradley R.K."/>
            <person name="Brand A.D."/>
            <person name="Brent M.R."/>
            <person name="Brooks A.N."/>
            <person name="Brown R.H."/>
            <person name="Butlin R.K."/>
            <person name="Caggese C."/>
            <person name="Calvi B.R."/>
            <person name="Bernardo de Carvalho A."/>
            <person name="Caspi A."/>
            <person name="Castrezana S."/>
            <person name="Celniker S.E."/>
            <person name="Chang J.L."/>
            <person name="Chapple C."/>
            <person name="Chatterji S."/>
            <person name="Chinwalla A."/>
            <person name="Civetta A."/>
            <person name="Clifton S.W."/>
            <person name="Comeron J.M."/>
            <person name="Costello J.C."/>
            <person name="Coyne J.A."/>
            <person name="Daub J."/>
            <person name="David R.G."/>
            <person name="Delcher A.L."/>
            <person name="Delehaunty K."/>
            <person name="Do C.B."/>
            <person name="Ebling H."/>
            <person name="Edwards K."/>
            <person name="Eickbush T."/>
            <person name="Evans J.D."/>
            <person name="Filipski A."/>
            <person name="Findeiss S."/>
            <person name="Freyhult E."/>
            <person name="Fulton L."/>
            <person name="Fulton R."/>
            <person name="Garcia A.C."/>
            <person name="Gardiner A."/>
            <person name="Garfield D.A."/>
            <person name="Garvin B.E."/>
            <person name="Gibson G."/>
            <person name="Gilbert D."/>
            <person name="Gnerre S."/>
            <person name="Godfrey J."/>
            <person name="Good R."/>
            <person name="Gotea V."/>
            <person name="Gravely B."/>
            <person name="Greenberg A.J."/>
            <person name="Griffiths-Jones S."/>
            <person name="Gross S."/>
            <person name="Guigo R."/>
            <person name="Gustafson E.A."/>
            <person name="Haerty W."/>
            <person name="Hahn M.W."/>
            <person name="Halligan D.L."/>
            <person name="Halpern A.L."/>
            <person name="Halter G.M."/>
            <person name="Han M.V."/>
            <person name="Heger A."/>
            <person name="Hillier L."/>
            <person name="Hinrichs A.S."/>
            <person name="Holmes I."/>
            <person name="Hoskins R.A."/>
            <person name="Hubisz M.J."/>
            <person name="Hultmark D."/>
            <person name="Huntley M.A."/>
            <person name="Jaffe D.B."/>
            <person name="Jagadeeshan S."/>
            <person name="Jeck W.R."/>
            <person name="Johnson J."/>
            <person name="Jones C.D."/>
            <person name="Jordan W.C."/>
            <person name="Karpen G.H."/>
            <person name="Kataoka E."/>
            <person name="Keightley P.D."/>
            <person name="Kheradpour P."/>
            <person name="Kirkness E.F."/>
            <person name="Koerich L.B."/>
            <person name="Kristiansen K."/>
            <person name="Kudrna D."/>
            <person name="Kulathinal R.J."/>
            <person name="Kumar S."/>
            <person name="Kwok R."/>
            <person name="Lander E."/>
            <person name="Langley C.H."/>
            <person name="Lapoint R."/>
            <person name="Lazzaro B.P."/>
            <person name="Lee S.J."/>
            <person name="Levesque L."/>
            <person name="Li R."/>
            <person name="Lin C.F."/>
            <person name="Lin M.F."/>
            <person name="Lindblad-Toh K."/>
            <person name="Llopart A."/>
            <person name="Long M."/>
            <person name="Low L."/>
            <person name="Lozovsky E."/>
            <person name="Lu J."/>
            <person name="Luo M."/>
            <person name="Machado C.A."/>
            <person name="Makalowski W."/>
            <person name="Marzo M."/>
            <person name="Matsuda M."/>
            <person name="Matzkin L."/>
            <person name="McAllister B."/>
            <person name="McBride C.S."/>
            <person name="McKernan B."/>
            <person name="McKernan K."/>
            <person name="Mendez-Lago M."/>
            <person name="Minx P."/>
            <person name="Mollenhauer M.U."/>
            <person name="Montooth K."/>
            <person name="Mount S.M."/>
            <person name="Mu X."/>
            <person name="Myers E."/>
            <person name="Negre B."/>
            <person name="Newfeld S."/>
            <person name="Nielsen R."/>
            <person name="Noor M.A."/>
            <person name="O'Grady P."/>
            <person name="Pachter L."/>
            <person name="Papaceit M."/>
            <person name="Parisi M.J."/>
            <person name="Parisi M."/>
            <person name="Parts L."/>
            <person name="Pedersen J.S."/>
            <person name="Pesole G."/>
            <person name="Phillippy A.M."/>
            <person name="Ponting C.P."/>
            <person name="Pop M."/>
            <person name="Porcelli D."/>
            <person name="Powell J.R."/>
            <person name="Prohaska S."/>
            <person name="Pruitt K."/>
            <person name="Puig M."/>
            <person name="Quesneville H."/>
            <person name="Ram K.R."/>
            <person name="Rand D."/>
            <person name="Rasmussen M.D."/>
            <person name="Reed L.K."/>
            <person name="Reenan R."/>
            <person name="Reily A."/>
            <person name="Remington K.A."/>
            <person name="Rieger T.T."/>
            <person name="Ritchie M.G."/>
            <person name="Robin C."/>
            <person name="Rogers Y.H."/>
            <person name="Rohde C."/>
            <person name="Rozas J."/>
            <person name="Rubenfield M.J."/>
            <person name="Ruiz A."/>
            <person name="Russo S."/>
            <person name="Salzberg S.L."/>
            <person name="Sanchez-Gracia A."/>
            <person name="Saranga D.J."/>
            <person name="Sato H."/>
            <person name="Schaeffer S.W."/>
            <person name="Schatz M.C."/>
            <person name="Schlenke T."/>
            <person name="Schwartz R."/>
            <person name="Segarra C."/>
            <person name="Singh R.S."/>
            <person name="Sirot L."/>
            <person name="Sirota M."/>
            <person name="Sisneros N.B."/>
            <person name="Smith C.D."/>
            <person name="Smith T.F."/>
            <person name="Spieth J."/>
            <person name="Stage D.E."/>
            <person name="Stark A."/>
            <person name="Stephan W."/>
            <person name="Strausberg R.L."/>
            <person name="Strempel S."/>
            <person name="Sturgill D."/>
            <person name="Sutton G."/>
            <person name="Sutton G.G."/>
            <person name="Tao W."/>
            <person name="Teichmann S."/>
            <person name="Tobari Y.N."/>
            <person name="Tomimura Y."/>
            <person name="Tsolas J.M."/>
            <person name="Valente V.L."/>
            <person name="Venter E."/>
            <person name="Venter J.C."/>
            <person name="Vicario S."/>
            <person name="Vieira F.G."/>
            <person name="Vilella A.J."/>
            <person name="Villasante A."/>
            <person name="Walenz B."/>
            <person name="Wang J."/>
            <person name="Wasserman M."/>
            <person name="Watts T."/>
            <person name="Wilson D."/>
            <person name="Wilson R.K."/>
            <person name="Wing R.A."/>
            <person name="Wolfner M.F."/>
            <person name="Wong A."/>
            <person name="Wong G.K."/>
            <person name="Wu C.I."/>
            <person name="Wu G."/>
            <person name="Yamamoto D."/>
            <person name="Yang H.P."/>
            <person name="Yang S.P."/>
            <person name="Yorke J.A."/>
            <person name="Yoshida K."/>
            <person name="Zdobnov E."/>
            <person name="Zhang P."/>
            <person name="Zhang Y."/>
            <person name="Zimin A.V."/>
            <person name="Baldwin J."/>
            <person name="Abdouelleil A."/>
            <person name="Abdulkadir J."/>
            <person name="Abebe A."/>
            <person name="Abera B."/>
            <person name="Abreu J."/>
            <person name="Acer S.C."/>
            <person name="Aftuck L."/>
            <person name="Alexander A."/>
            <person name="An P."/>
            <person name="Anderson E."/>
            <person name="Anderson S."/>
            <person name="Arachi H."/>
            <person name="Azer M."/>
            <person name="Bachantsang P."/>
            <person name="Barry A."/>
            <person name="Bayul T."/>
            <person name="Berlin A."/>
            <person name="Bessette D."/>
            <person name="Bloom T."/>
            <person name="Blye J."/>
            <person name="Boguslavskiy L."/>
            <person name="Bonnet C."/>
            <person name="Boukhgalter B."/>
            <person name="Bourzgui I."/>
            <person name="Brown A."/>
            <person name="Cahill P."/>
            <person name="Channer S."/>
            <person name="Cheshatsang Y."/>
            <person name="Chuda L."/>
            <person name="Citroen M."/>
            <person name="Collymore A."/>
            <person name="Cooke P."/>
            <person name="Costello M."/>
            <person name="D'Aco K."/>
            <person name="Daza R."/>
            <person name="De Haan G."/>
            <person name="DeGray S."/>
            <person name="DeMaso C."/>
            <person name="Dhargay N."/>
            <person name="Dooley K."/>
            <person name="Dooley E."/>
            <person name="Doricent M."/>
            <person name="Dorje P."/>
            <person name="Dorjee K."/>
            <person name="Dupes A."/>
            <person name="Elong R."/>
            <person name="Falk J."/>
            <person name="Farina A."/>
            <person name="Faro S."/>
            <person name="Ferguson D."/>
            <person name="Fisher S."/>
            <person name="Foley C.D."/>
            <person name="Franke A."/>
            <person name="Friedrich D."/>
            <person name="Gadbois L."/>
            <person name="Gearin G."/>
            <person name="Gearin C.R."/>
            <person name="Giannoukos G."/>
            <person name="Goode T."/>
            <person name="Graham J."/>
            <person name="Grandbois E."/>
            <person name="Grewal S."/>
            <person name="Gyaltsen K."/>
            <person name="Hafez N."/>
            <person name="Hagos B."/>
            <person name="Hall J."/>
            <person name="Henson C."/>
            <person name="Hollinger A."/>
            <person name="Honan T."/>
            <person name="Huard M.D."/>
            <person name="Hughes L."/>
            <person name="Hurhula B."/>
            <person name="Husby M.E."/>
            <person name="Kamat A."/>
            <person name="Kanga B."/>
            <person name="Kashin S."/>
            <person name="Khazanovich D."/>
            <person name="Kisner P."/>
            <person name="Lance K."/>
            <person name="Lara M."/>
            <person name="Lee W."/>
            <person name="Lennon N."/>
            <person name="Letendre F."/>
            <person name="LeVine R."/>
            <person name="Lipovsky A."/>
            <person name="Liu X."/>
            <person name="Liu J."/>
            <person name="Liu S."/>
            <person name="Lokyitsang T."/>
            <person name="Lokyitsang Y."/>
            <person name="Lubonja R."/>
            <person name="Lui A."/>
            <person name="MacDonald P."/>
            <person name="Magnisalis V."/>
            <person name="Maru K."/>
            <person name="Matthews C."/>
            <person name="McCusker W."/>
            <person name="McDonough S."/>
            <person name="Mehta T."/>
            <person name="Meldrim J."/>
            <person name="Meneus L."/>
            <person name="Mihai O."/>
            <person name="Mihalev A."/>
            <person name="Mihova T."/>
            <person name="Mittelman R."/>
            <person name="Mlenga V."/>
            <person name="Montmayeur A."/>
            <person name="Mulrain L."/>
            <person name="Navidi A."/>
            <person name="Naylor J."/>
            <person name="Negash T."/>
            <person name="Nguyen T."/>
            <person name="Nguyen N."/>
            <person name="Nicol R."/>
            <person name="Norbu C."/>
            <person name="Norbu N."/>
            <person name="Novod N."/>
            <person name="O'Neill B."/>
            <person name="Osman S."/>
            <person name="Markiewicz E."/>
            <person name="Oyono O.L."/>
            <person name="Patti C."/>
            <person name="Phunkhang P."/>
            <person name="Pierre F."/>
            <person name="Priest M."/>
            <person name="Raghuraman S."/>
            <person name="Rege F."/>
            <person name="Reyes R."/>
            <person name="Rise C."/>
            <person name="Rogov P."/>
            <person name="Ross K."/>
            <person name="Ryan E."/>
            <person name="Settipalli S."/>
            <person name="Shea T."/>
            <person name="Sherpa N."/>
            <person name="Shi L."/>
            <person name="Shih D."/>
            <person name="Sparrow T."/>
            <person name="Spaulding J."/>
            <person name="Stalker J."/>
            <person name="Stange-Thomann N."/>
            <person name="Stavropoulos S."/>
            <person name="Stone C."/>
            <person name="Strader C."/>
            <person name="Tesfaye S."/>
            <person name="Thomson T."/>
            <person name="Thoulutsang Y."/>
            <person name="Thoulutsang D."/>
            <person name="Topham K."/>
            <person name="Topping I."/>
            <person name="Tsamla T."/>
            <person name="Vassiliev H."/>
            <person name="Vo A."/>
            <person name="Wangchuk T."/>
            <person name="Wangdi T."/>
            <person name="Weiand M."/>
            <person name="Wilkinson J."/>
            <person name="Wilson A."/>
            <person name="Yadav S."/>
            <person name="Young G."/>
            <person name="Yu Q."/>
            <person name="Zembek L."/>
            <person name="Zhong D."/>
            <person name="Zimmer A."/>
            <person name="Zwirko Z."/>
            <person name="Jaffe D.B."/>
            <person name="Alvarez P."/>
            <person name="Brockman W."/>
            <person name="Butler J."/>
            <person name="Chin C."/>
            <person name="Gnerre S."/>
            <person name="Grabherr M."/>
            <person name="Kleber M."/>
            <person name="Mauceli E."/>
            <person name="MacCallum I."/>
        </authorList>
    </citation>
    <scope>NUCLEOTIDE SEQUENCE [LARGE SCALE GENOMIC DNA]</scope>
    <source>
        <strain evidence="12">Tucson 14024-0371.13</strain>
    </source>
</reference>
<dbReference type="GO" id="GO:0007165">
    <property type="term" value="P:signal transduction"/>
    <property type="evidence" value="ECO:0007669"/>
    <property type="project" value="UniProtKB-KW"/>
</dbReference>
<feature type="transmembrane region" description="Helical" evidence="10">
    <location>
        <begin position="289"/>
        <end position="313"/>
    </location>
</feature>
<dbReference type="EMBL" id="CH902617">
    <property type="protein sequence ID" value="EDV43857.2"/>
    <property type="molecule type" value="Genomic_DNA"/>
</dbReference>
<feature type="non-terminal residue" evidence="11">
    <location>
        <position position="395"/>
    </location>
</feature>
<evidence type="ECO:0000313" key="12">
    <source>
        <dbReference type="Proteomes" id="UP000007801"/>
    </source>
</evidence>
<evidence type="ECO:0000256" key="9">
    <source>
        <dbReference type="ARBA" id="ARBA00023224"/>
    </source>
</evidence>
<organism evidence="11 12">
    <name type="scientific">Drosophila ananassae</name>
    <name type="common">Fruit fly</name>
    <dbReference type="NCBI Taxonomy" id="7217"/>
    <lineage>
        <taxon>Eukaryota</taxon>
        <taxon>Metazoa</taxon>
        <taxon>Ecdysozoa</taxon>
        <taxon>Arthropoda</taxon>
        <taxon>Hexapoda</taxon>
        <taxon>Insecta</taxon>
        <taxon>Pterygota</taxon>
        <taxon>Neoptera</taxon>
        <taxon>Endopterygota</taxon>
        <taxon>Diptera</taxon>
        <taxon>Brachycera</taxon>
        <taxon>Muscomorpha</taxon>
        <taxon>Ephydroidea</taxon>
        <taxon>Drosophilidae</taxon>
        <taxon>Drosophila</taxon>
        <taxon>Sophophora</taxon>
    </lineage>
</organism>
<feature type="transmembrane region" description="Helical" evidence="10">
    <location>
        <begin position="145"/>
        <end position="169"/>
    </location>
</feature>
<dbReference type="GO" id="GO:0005549">
    <property type="term" value="F:odorant binding"/>
    <property type="evidence" value="ECO:0007669"/>
    <property type="project" value="InterPro"/>
</dbReference>
<comment type="subcellular location">
    <subcellularLocation>
        <location evidence="1">Cell membrane</location>
        <topology evidence="1">Multi-pass membrane protein</topology>
    </subcellularLocation>
</comment>
<sequence length="395" mass="46155">MLFEALRRPTPENLLTSPEAFRYFEYAMFWMGWTQSKKFKVLYRIVSVFITAWCVIYLPIGMLINLIIDTKSTPKELLNTLQIFFNGLGTPIKVFFFRIYFWRFYKVKKILHEMDKRCQTEEEQIEVHRWVVLCNKVYLGYQAMYTGYSLTSFLSAILTGQLIGIYNPFVDWRKSTQSFWLAALHENALIMFSANHTMMSDIYPLLYALILKVHINLLRLRVKKLCEDPHKSDDENHRDLIKCIQDHRLLKQYADLIRPVIGSTIFVQFLLIGILLGLSMINLLLFADIWFGLSAAVYIMGLLLQTFPFCYVCDLIRYDCGRLSEAVFHSNWLTSSQKYKRTLRFFLQNSQKSIAFIAGNIFPISTSTNISVAKLAFTVATFLKQLNIGEKIKED</sequence>
<keyword evidence="9" id="KW-0807">Transducer</keyword>
<keyword evidence="2" id="KW-1003">Cell membrane</keyword>
<keyword evidence="12" id="KW-1185">Reference proteome</keyword>
<keyword evidence="3" id="KW-0716">Sensory transduction</keyword>
<evidence type="ECO:0000313" key="11">
    <source>
        <dbReference type="EMBL" id="EDV43857.2"/>
    </source>
</evidence>
<evidence type="ECO:0008006" key="13">
    <source>
        <dbReference type="Google" id="ProtNLM"/>
    </source>
</evidence>
<evidence type="ECO:0000256" key="1">
    <source>
        <dbReference type="ARBA" id="ARBA00004651"/>
    </source>
</evidence>
<dbReference type="Pfam" id="PF02949">
    <property type="entry name" value="7tm_6"/>
    <property type="match status" value="1"/>
</dbReference>
<protein>
    <recommendedName>
        <fullName evidence="13">Odorant receptor</fullName>
    </recommendedName>
</protein>
<keyword evidence="7 10" id="KW-0472">Membrane</keyword>
<evidence type="ECO:0000256" key="4">
    <source>
        <dbReference type="ARBA" id="ARBA00022692"/>
    </source>
</evidence>
<evidence type="ECO:0000256" key="5">
    <source>
        <dbReference type="ARBA" id="ARBA00022725"/>
    </source>
</evidence>
<feature type="transmembrane region" description="Helical" evidence="10">
    <location>
        <begin position="189"/>
        <end position="211"/>
    </location>
</feature>
<keyword evidence="4 10" id="KW-0812">Transmembrane</keyword>
<dbReference type="Proteomes" id="UP000007801">
    <property type="component" value="Unassembled WGS sequence"/>
</dbReference>
<dbReference type="InParanoid" id="B3LX18"/>
<evidence type="ECO:0000256" key="6">
    <source>
        <dbReference type="ARBA" id="ARBA00022989"/>
    </source>
</evidence>
<dbReference type="InterPro" id="IPR004117">
    <property type="entry name" value="7tm6_olfct_rcpt"/>
</dbReference>
<dbReference type="OrthoDB" id="6604226at2759"/>
<evidence type="ECO:0000256" key="10">
    <source>
        <dbReference type="SAM" id="Phobius"/>
    </source>
</evidence>
<dbReference type="OMA" id="DYRSSTH"/>
<feature type="transmembrane region" description="Helical" evidence="10">
    <location>
        <begin position="41"/>
        <end position="68"/>
    </location>
</feature>
<evidence type="ECO:0000256" key="2">
    <source>
        <dbReference type="ARBA" id="ARBA00022475"/>
    </source>
</evidence>
<evidence type="ECO:0000256" key="7">
    <source>
        <dbReference type="ARBA" id="ARBA00023136"/>
    </source>
</evidence>
<keyword evidence="6 10" id="KW-1133">Transmembrane helix</keyword>
<gene>
    <name evidence="11" type="primary">Dana\GF16303</name>
    <name evidence="11" type="synonym">dana_GLEANR_17574</name>
    <name evidence="11" type="ORF">GF16303</name>
</gene>
<dbReference type="PANTHER" id="PTHR21137">
    <property type="entry name" value="ODORANT RECEPTOR"/>
    <property type="match status" value="1"/>
</dbReference>
<dbReference type="GO" id="GO:0004984">
    <property type="term" value="F:olfactory receptor activity"/>
    <property type="evidence" value="ECO:0007669"/>
    <property type="project" value="InterPro"/>
</dbReference>
<dbReference type="HOGENOM" id="CLU_033399_8_0_1"/>
<dbReference type="GO" id="GO:0005886">
    <property type="term" value="C:plasma membrane"/>
    <property type="evidence" value="ECO:0007669"/>
    <property type="project" value="UniProtKB-SubCell"/>
</dbReference>
<accession>B3LX18</accession>
<dbReference type="PANTHER" id="PTHR21137:SF35">
    <property type="entry name" value="ODORANT RECEPTOR 19A-RELATED"/>
    <property type="match status" value="1"/>
</dbReference>
<evidence type="ECO:0000256" key="8">
    <source>
        <dbReference type="ARBA" id="ARBA00023170"/>
    </source>
</evidence>
<keyword evidence="5" id="KW-0552">Olfaction</keyword>